<evidence type="ECO:0000313" key="2">
    <source>
        <dbReference type="Proteomes" id="UP001057753"/>
    </source>
</evidence>
<organism evidence="1 2">
    <name type="scientific">Salipaludibacillus agaradhaerens</name>
    <name type="common">Bacillus agaradhaerens</name>
    <dbReference type="NCBI Taxonomy" id="76935"/>
    <lineage>
        <taxon>Bacteria</taxon>
        <taxon>Bacillati</taxon>
        <taxon>Bacillota</taxon>
        <taxon>Bacilli</taxon>
        <taxon>Bacillales</taxon>
        <taxon>Bacillaceae</taxon>
    </lineage>
</organism>
<keyword evidence="2" id="KW-1185">Reference proteome</keyword>
<proteinExistence type="predicted"/>
<name>A0A9Q4FZM0_SALAG</name>
<comment type="caution">
    <text evidence="1">The sequence shown here is derived from an EMBL/GenBank/DDBJ whole genome shotgun (WGS) entry which is preliminary data.</text>
</comment>
<dbReference type="EMBL" id="JABXYM010000001">
    <property type="protein sequence ID" value="MCR6096874.1"/>
    <property type="molecule type" value="Genomic_DNA"/>
</dbReference>
<dbReference type="Proteomes" id="UP001057753">
    <property type="component" value="Unassembled WGS sequence"/>
</dbReference>
<dbReference type="RefSeq" id="WP_257821360.1">
    <property type="nucleotide sequence ID" value="NZ_JABXYM010000001.1"/>
</dbReference>
<gene>
    <name evidence="1" type="ORF">HXA33_09930</name>
</gene>
<reference evidence="1" key="1">
    <citation type="submission" date="2020-06" db="EMBL/GenBank/DDBJ databases">
        <title>Insight into the genomes of haloalkaliphilic bacilli from Kenyan soda lakes.</title>
        <authorList>
            <person name="Mwirichia R."/>
            <person name="Villamizar G.C."/>
            <person name="Poehlein A."/>
            <person name="Mugweru J."/>
            <person name="Kipnyargis A."/>
            <person name="Kiplimo D."/>
            <person name="Orwa P."/>
            <person name="Daniel R."/>
        </authorList>
    </citation>
    <scope>NUCLEOTIDE SEQUENCE</scope>
    <source>
        <strain evidence="1">B1096_S55</strain>
    </source>
</reference>
<protein>
    <submittedName>
        <fullName evidence="1">Uncharacterized protein</fullName>
    </submittedName>
</protein>
<accession>A0A9Q4FZM0</accession>
<dbReference type="AlphaFoldDB" id="A0A9Q4FZM0"/>
<evidence type="ECO:0000313" key="1">
    <source>
        <dbReference type="EMBL" id="MCR6096874.1"/>
    </source>
</evidence>
<sequence length="63" mass="7599">MLSEEEVNMMSKDLEKVKRYEKALRFYATKHYYEPFREEDENRTDAFNFIDLDGGETAREALK</sequence>